<dbReference type="PANTHER" id="PTHR44167:SF24">
    <property type="entry name" value="SERINE_THREONINE-PROTEIN KINASE CHK2"/>
    <property type="match status" value="1"/>
</dbReference>
<dbReference type="InterPro" id="IPR000719">
    <property type="entry name" value="Prot_kinase_dom"/>
</dbReference>
<dbReference type="AlphaFoldDB" id="A0A6C0M1C9"/>
<dbReference type="Gene3D" id="1.10.510.10">
    <property type="entry name" value="Transferase(Phosphotransferase) domain 1"/>
    <property type="match status" value="1"/>
</dbReference>
<accession>A0A6C0M1C9</accession>
<dbReference type="GO" id="GO:0044773">
    <property type="term" value="P:mitotic DNA damage checkpoint signaling"/>
    <property type="evidence" value="ECO:0007669"/>
    <property type="project" value="TreeGrafter"/>
</dbReference>
<dbReference type="SUPFAM" id="SSF56112">
    <property type="entry name" value="Protein kinase-like (PK-like)"/>
    <property type="match status" value="1"/>
</dbReference>
<feature type="domain" description="Protein kinase" evidence="1">
    <location>
        <begin position="12"/>
        <end position="278"/>
    </location>
</feature>
<dbReference type="EMBL" id="MN740610">
    <property type="protein sequence ID" value="QHU35624.1"/>
    <property type="molecule type" value="Genomic_DNA"/>
</dbReference>
<dbReference type="GO" id="GO:0005524">
    <property type="term" value="F:ATP binding"/>
    <property type="evidence" value="ECO:0007669"/>
    <property type="project" value="InterPro"/>
</dbReference>
<dbReference type="Pfam" id="PF00069">
    <property type="entry name" value="Pkinase"/>
    <property type="match status" value="1"/>
</dbReference>
<dbReference type="PROSITE" id="PS50011">
    <property type="entry name" value="PROTEIN_KINASE_DOM"/>
    <property type="match status" value="1"/>
</dbReference>
<reference evidence="2" key="1">
    <citation type="journal article" date="2020" name="Nature">
        <title>Giant virus diversity and host interactions through global metagenomics.</title>
        <authorList>
            <person name="Schulz F."/>
            <person name="Roux S."/>
            <person name="Paez-Espino D."/>
            <person name="Jungbluth S."/>
            <person name="Walsh D.A."/>
            <person name="Denef V.J."/>
            <person name="McMahon K.D."/>
            <person name="Konstantinidis K.T."/>
            <person name="Eloe-Fadrosh E.A."/>
            <person name="Kyrpides N.C."/>
            <person name="Woyke T."/>
        </authorList>
    </citation>
    <scope>NUCLEOTIDE SEQUENCE</scope>
    <source>
        <strain evidence="2">GVMAG-S-1029409-49</strain>
    </source>
</reference>
<dbReference type="PANTHER" id="PTHR44167">
    <property type="entry name" value="OVARIAN-SPECIFIC SERINE/THREONINE-PROTEIN KINASE LOK-RELATED"/>
    <property type="match status" value="1"/>
</dbReference>
<protein>
    <recommendedName>
        <fullName evidence="1">Protein kinase domain-containing protein</fullName>
    </recommendedName>
</protein>
<name>A0A6C0M1C9_9ZZZZ</name>
<proteinExistence type="predicted"/>
<dbReference type="GO" id="GO:0005634">
    <property type="term" value="C:nucleus"/>
    <property type="evidence" value="ECO:0007669"/>
    <property type="project" value="TreeGrafter"/>
</dbReference>
<sequence>MDYTKKRIQGVRVTNNMIGHGSVSVVLEGFTSRDNERVAVKFINPDKYTRRDFDNEIEILRRLGGRYAPRLISYALPDTVRREEHHRANRDYAIAMEYVSGIHLSELKKYMKTREVAKFVVSSLIRAVAYMHANGVYHRDIQLSNAILSEGRVKMVDFGVGCLYSEHSCSNKYGSLVSYSPELGVSMEESVVPNDVWGLADAWSLGLAIYEFMTGTSYYSGVSAIRMVSGEFINTRGVPRLASRIQIVDTVANGLLTVDPQQRMTVLEALSVMDEAYTCKINGHTVPEIQLRRMIADANIEGELTSYEACREMNDLNVYQRNF</sequence>
<dbReference type="GO" id="GO:0004674">
    <property type="term" value="F:protein serine/threonine kinase activity"/>
    <property type="evidence" value="ECO:0007669"/>
    <property type="project" value="TreeGrafter"/>
</dbReference>
<evidence type="ECO:0000313" key="2">
    <source>
        <dbReference type="EMBL" id="QHU35624.1"/>
    </source>
</evidence>
<organism evidence="2">
    <name type="scientific">viral metagenome</name>
    <dbReference type="NCBI Taxonomy" id="1070528"/>
    <lineage>
        <taxon>unclassified sequences</taxon>
        <taxon>metagenomes</taxon>
        <taxon>organismal metagenomes</taxon>
    </lineage>
</organism>
<evidence type="ECO:0000259" key="1">
    <source>
        <dbReference type="PROSITE" id="PS50011"/>
    </source>
</evidence>
<dbReference type="InterPro" id="IPR011009">
    <property type="entry name" value="Kinase-like_dom_sf"/>
</dbReference>